<evidence type="ECO:0000313" key="4">
    <source>
        <dbReference type="Proteomes" id="UP000721236"/>
    </source>
</evidence>
<dbReference type="EMBL" id="CAJZAH010000001">
    <property type="protein sequence ID" value="CAG9169380.1"/>
    <property type="molecule type" value="Genomic_DNA"/>
</dbReference>
<name>A0ABN7YBK4_9BURK</name>
<accession>A0ABN7YBK4</accession>
<proteinExistence type="predicted"/>
<sequence length="141" mass="14903">MSKKLPVDQPLKQIKQPARVAAMAGTIAGVLAAGMFSLSAQAQTPAGANTATAPGTTTMPATGAQSTAPGVPPGMVQIQPPKDPLVERREARREARAEYKATKKEAKQEYKQEVRGAKQERKAENRAADAAAREELSAPKQ</sequence>
<keyword evidence="2" id="KW-0472">Membrane</keyword>
<feature type="compositionally biased region" description="Basic and acidic residues" evidence="1">
    <location>
        <begin position="84"/>
        <end position="141"/>
    </location>
</feature>
<evidence type="ECO:0000256" key="1">
    <source>
        <dbReference type="SAM" id="MobiDB-lite"/>
    </source>
</evidence>
<comment type="caution">
    <text evidence="3">The sequence shown here is derived from an EMBL/GenBank/DDBJ whole genome shotgun (WGS) entry which is preliminary data.</text>
</comment>
<reference evidence="3 4" key="1">
    <citation type="submission" date="2021-08" db="EMBL/GenBank/DDBJ databases">
        <authorList>
            <person name="Peeters C."/>
        </authorList>
    </citation>
    <scope>NUCLEOTIDE SEQUENCE [LARGE SCALE GENOMIC DNA]</scope>
    <source>
        <strain evidence="3 4">LMG 21510</strain>
    </source>
</reference>
<dbReference type="Proteomes" id="UP000721236">
    <property type="component" value="Unassembled WGS sequence"/>
</dbReference>
<feature type="compositionally biased region" description="Low complexity" evidence="1">
    <location>
        <begin position="42"/>
        <end position="65"/>
    </location>
</feature>
<keyword evidence="2" id="KW-1133">Transmembrane helix</keyword>
<evidence type="ECO:0000313" key="3">
    <source>
        <dbReference type="EMBL" id="CAG9169380.1"/>
    </source>
</evidence>
<dbReference type="RefSeq" id="WP_224040571.1">
    <property type="nucleotide sequence ID" value="NZ_CAJZAH010000001.1"/>
</dbReference>
<protein>
    <submittedName>
        <fullName evidence="3">Uncharacterized protein</fullName>
    </submittedName>
</protein>
<organism evidence="3 4">
    <name type="scientific">Cupriavidus respiraculi</name>
    <dbReference type="NCBI Taxonomy" id="195930"/>
    <lineage>
        <taxon>Bacteria</taxon>
        <taxon>Pseudomonadati</taxon>
        <taxon>Pseudomonadota</taxon>
        <taxon>Betaproteobacteria</taxon>
        <taxon>Burkholderiales</taxon>
        <taxon>Burkholderiaceae</taxon>
        <taxon>Cupriavidus</taxon>
    </lineage>
</organism>
<keyword evidence="2" id="KW-0812">Transmembrane</keyword>
<feature type="region of interest" description="Disordered" evidence="1">
    <location>
        <begin position="42"/>
        <end position="141"/>
    </location>
</feature>
<evidence type="ECO:0000256" key="2">
    <source>
        <dbReference type="SAM" id="Phobius"/>
    </source>
</evidence>
<keyword evidence="4" id="KW-1185">Reference proteome</keyword>
<gene>
    <name evidence="3" type="ORF">LMG21510_01406</name>
</gene>
<feature type="transmembrane region" description="Helical" evidence="2">
    <location>
        <begin position="20"/>
        <end position="40"/>
    </location>
</feature>